<accession>A0AAD3NC86</accession>
<evidence type="ECO:0000313" key="2">
    <source>
        <dbReference type="EMBL" id="GLD68584.1"/>
    </source>
</evidence>
<proteinExistence type="predicted"/>
<keyword evidence="3" id="KW-1185">Reference proteome</keyword>
<dbReference type="Proteomes" id="UP001279410">
    <property type="component" value="Unassembled WGS sequence"/>
</dbReference>
<protein>
    <submittedName>
        <fullName evidence="2">Neuropeptide Y receptor type 2-like protein</fullName>
    </submittedName>
</protein>
<keyword evidence="2" id="KW-0675">Receptor</keyword>
<dbReference type="AlphaFoldDB" id="A0AAD3NC86"/>
<gene>
    <name evidence="2" type="ORF">AKAME5_001989700</name>
</gene>
<comment type="caution">
    <text evidence="2">The sequence shown here is derived from an EMBL/GenBank/DDBJ whole genome shotgun (WGS) entry which is preliminary data.</text>
</comment>
<reference evidence="2" key="1">
    <citation type="submission" date="2022-08" db="EMBL/GenBank/DDBJ databases">
        <title>Genome sequencing of akame (Lates japonicus).</title>
        <authorList>
            <person name="Hashiguchi Y."/>
            <person name="Takahashi H."/>
        </authorList>
    </citation>
    <scope>NUCLEOTIDE SEQUENCE</scope>
    <source>
        <strain evidence="2">Kochi</strain>
    </source>
</reference>
<feature type="non-terminal residue" evidence="2">
    <location>
        <position position="60"/>
    </location>
</feature>
<dbReference type="EMBL" id="BRZM01000140">
    <property type="protein sequence ID" value="GLD68584.1"/>
    <property type="molecule type" value="Genomic_DNA"/>
</dbReference>
<evidence type="ECO:0000256" key="1">
    <source>
        <dbReference type="SAM" id="MobiDB-lite"/>
    </source>
</evidence>
<organism evidence="2 3">
    <name type="scientific">Lates japonicus</name>
    <name type="common">Japanese lates</name>
    <dbReference type="NCBI Taxonomy" id="270547"/>
    <lineage>
        <taxon>Eukaryota</taxon>
        <taxon>Metazoa</taxon>
        <taxon>Chordata</taxon>
        <taxon>Craniata</taxon>
        <taxon>Vertebrata</taxon>
        <taxon>Euteleostomi</taxon>
        <taxon>Actinopterygii</taxon>
        <taxon>Neopterygii</taxon>
        <taxon>Teleostei</taxon>
        <taxon>Neoteleostei</taxon>
        <taxon>Acanthomorphata</taxon>
        <taxon>Carangaria</taxon>
        <taxon>Carangaria incertae sedis</taxon>
        <taxon>Centropomidae</taxon>
        <taxon>Lates</taxon>
    </lineage>
</organism>
<feature type="region of interest" description="Disordered" evidence="1">
    <location>
        <begin position="1"/>
        <end position="32"/>
    </location>
</feature>
<name>A0AAD3NC86_LATJO</name>
<evidence type="ECO:0000313" key="3">
    <source>
        <dbReference type="Proteomes" id="UP001279410"/>
    </source>
</evidence>
<sequence length="60" mass="6381">MEAVSVANDTQDLPLPDDDPGSLGYHDYDPNGGAMPPALPTLVFEGVNFPEDPIKLLSVQ</sequence>